<evidence type="ECO:0000256" key="3">
    <source>
        <dbReference type="ARBA" id="ARBA00022989"/>
    </source>
</evidence>
<keyword evidence="2 5" id="KW-0812">Transmembrane</keyword>
<gene>
    <name evidence="7" type="ORF">Sango_0717100</name>
</gene>
<evidence type="ECO:0000256" key="2">
    <source>
        <dbReference type="ARBA" id="ARBA00022692"/>
    </source>
</evidence>
<dbReference type="Pfam" id="PF03151">
    <property type="entry name" value="TPT"/>
    <property type="match status" value="1"/>
</dbReference>
<reference evidence="7" key="1">
    <citation type="submission" date="2020-06" db="EMBL/GenBank/DDBJ databases">
        <authorList>
            <person name="Li T."/>
            <person name="Hu X."/>
            <person name="Zhang T."/>
            <person name="Song X."/>
            <person name="Zhang H."/>
            <person name="Dai N."/>
            <person name="Sheng W."/>
            <person name="Hou X."/>
            <person name="Wei L."/>
        </authorList>
    </citation>
    <scope>NUCLEOTIDE SEQUENCE</scope>
    <source>
        <strain evidence="7">K16</strain>
        <tissue evidence="7">Leaf</tissue>
    </source>
</reference>
<keyword evidence="8" id="KW-1185">Reference proteome</keyword>
<organism evidence="7 8">
    <name type="scientific">Sesamum angolense</name>
    <dbReference type="NCBI Taxonomy" id="2727404"/>
    <lineage>
        <taxon>Eukaryota</taxon>
        <taxon>Viridiplantae</taxon>
        <taxon>Streptophyta</taxon>
        <taxon>Embryophyta</taxon>
        <taxon>Tracheophyta</taxon>
        <taxon>Spermatophyta</taxon>
        <taxon>Magnoliopsida</taxon>
        <taxon>eudicotyledons</taxon>
        <taxon>Gunneridae</taxon>
        <taxon>Pentapetalae</taxon>
        <taxon>asterids</taxon>
        <taxon>lamiids</taxon>
        <taxon>Lamiales</taxon>
        <taxon>Pedaliaceae</taxon>
        <taxon>Sesamum</taxon>
    </lineage>
</organism>
<sequence length="280" mass="32520">MVINQIQTKNTLSRDPIANSSNRGEKFLLHRHCPLRRYISTLPANPERDRKRSNLRRLRQPKIRRRRPVASDIRRNRFELVSVYCSFDCGVSSLNERKMKFRIDKMKLMYGSEKLDWMEVHCLMLNQAPLDQYHLVMKFPYPGALTALQYFTSAVGVLICGWLKLVEHDKLDLLTMWQFLPAAVIFYLSLFTNSELLLHANVDTFIVFRSAVPIFVAIGETLYLHQPWPALKTWFSLATIFAGSVLYVITDYQFTLTAYSWALAYLVSMSIDLFTSSMSS</sequence>
<feature type="transmembrane region" description="Helical" evidence="5">
    <location>
        <begin position="173"/>
        <end position="192"/>
    </location>
</feature>
<dbReference type="EMBL" id="JACGWL010000004">
    <property type="protein sequence ID" value="KAK4403485.1"/>
    <property type="molecule type" value="Genomic_DNA"/>
</dbReference>
<keyword evidence="4 5" id="KW-0472">Membrane</keyword>
<accession>A0AAE1X1G2</accession>
<comment type="caution">
    <text evidence="7">The sequence shown here is derived from an EMBL/GenBank/DDBJ whole genome shotgun (WGS) entry which is preliminary data.</text>
</comment>
<protein>
    <submittedName>
        <fullName evidence="7">GDP-mannose transporter GONST3</fullName>
    </submittedName>
</protein>
<dbReference type="InterPro" id="IPR004853">
    <property type="entry name" value="Sugar_P_trans_dom"/>
</dbReference>
<evidence type="ECO:0000256" key="4">
    <source>
        <dbReference type="ARBA" id="ARBA00023136"/>
    </source>
</evidence>
<reference evidence="7" key="2">
    <citation type="journal article" date="2024" name="Plant">
        <title>Genomic evolution and insights into agronomic trait innovations of Sesamum species.</title>
        <authorList>
            <person name="Miao H."/>
            <person name="Wang L."/>
            <person name="Qu L."/>
            <person name="Liu H."/>
            <person name="Sun Y."/>
            <person name="Le M."/>
            <person name="Wang Q."/>
            <person name="Wei S."/>
            <person name="Zheng Y."/>
            <person name="Lin W."/>
            <person name="Duan Y."/>
            <person name="Cao H."/>
            <person name="Xiong S."/>
            <person name="Wang X."/>
            <person name="Wei L."/>
            <person name="Li C."/>
            <person name="Ma Q."/>
            <person name="Ju M."/>
            <person name="Zhao R."/>
            <person name="Li G."/>
            <person name="Mu C."/>
            <person name="Tian Q."/>
            <person name="Mei H."/>
            <person name="Zhang T."/>
            <person name="Gao T."/>
            <person name="Zhang H."/>
        </authorList>
    </citation>
    <scope>NUCLEOTIDE SEQUENCE</scope>
    <source>
        <strain evidence="7">K16</strain>
    </source>
</reference>
<feature type="transmembrane region" description="Helical" evidence="5">
    <location>
        <begin position="147"/>
        <end position="166"/>
    </location>
</feature>
<comment type="subcellular location">
    <subcellularLocation>
        <location evidence="1">Membrane</location>
        <topology evidence="1">Multi-pass membrane protein</topology>
    </subcellularLocation>
</comment>
<dbReference type="Proteomes" id="UP001289374">
    <property type="component" value="Unassembled WGS sequence"/>
</dbReference>
<keyword evidence="3 5" id="KW-1133">Transmembrane helix</keyword>
<evidence type="ECO:0000259" key="6">
    <source>
        <dbReference type="Pfam" id="PF03151"/>
    </source>
</evidence>
<feature type="domain" description="Sugar phosphate transporter" evidence="6">
    <location>
        <begin position="137"/>
        <end position="265"/>
    </location>
</feature>
<feature type="transmembrane region" description="Helical" evidence="5">
    <location>
        <begin position="204"/>
        <end position="224"/>
    </location>
</feature>
<evidence type="ECO:0000313" key="8">
    <source>
        <dbReference type="Proteomes" id="UP001289374"/>
    </source>
</evidence>
<dbReference type="InterPro" id="IPR050186">
    <property type="entry name" value="TPT_transporter"/>
</dbReference>
<evidence type="ECO:0000313" key="7">
    <source>
        <dbReference type="EMBL" id="KAK4403485.1"/>
    </source>
</evidence>
<name>A0AAE1X1G2_9LAMI</name>
<dbReference type="AlphaFoldDB" id="A0AAE1X1G2"/>
<proteinExistence type="predicted"/>
<evidence type="ECO:0000256" key="5">
    <source>
        <dbReference type="SAM" id="Phobius"/>
    </source>
</evidence>
<evidence type="ECO:0000256" key="1">
    <source>
        <dbReference type="ARBA" id="ARBA00004141"/>
    </source>
</evidence>
<dbReference type="GO" id="GO:0016020">
    <property type="term" value="C:membrane"/>
    <property type="evidence" value="ECO:0007669"/>
    <property type="project" value="UniProtKB-SubCell"/>
</dbReference>
<dbReference type="PANTHER" id="PTHR11132">
    <property type="entry name" value="SOLUTE CARRIER FAMILY 35"/>
    <property type="match status" value="1"/>
</dbReference>
<feature type="transmembrane region" description="Helical" evidence="5">
    <location>
        <begin position="231"/>
        <end position="250"/>
    </location>
</feature>